<evidence type="ECO:0008006" key="5">
    <source>
        <dbReference type="Google" id="ProtNLM"/>
    </source>
</evidence>
<reference evidence="1" key="1">
    <citation type="journal article" date="2022" name="Front. Microbiol.">
        <title>Identification of a novel aminoglycoside O-nucleotidyltransferase AadA33 in Providencia vermicola.</title>
        <authorList>
            <person name="Feng C."/>
            <person name="Gao M."/>
            <person name="Jiang W."/>
            <person name="Shi W."/>
            <person name="Li A."/>
            <person name="Liu S."/>
            <person name="Zhang L."/>
            <person name="Zhang X."/>
            <person name="Li Q."/>
            <person name="Lin H."/>
            <person name="Lu J."/>
            <person name="Li K."/>
            <person name="Zhang H."/>
            <person name="Hu Y."/>
            <person name="Bao Q."/>
            <person name="Lin X."/>
        </authorList>
    </citation>
    <scope>NUCLEOTIDE SEQUENCE</scope>
    <source>
        <strain evidence="1">P13</strain>
    </source>
</reference>
<gene>
    <name evidence="1" type="ORF">M5J11_12920</name>
    <name evidence="2" type="ORF">PG365_07675</name>
</gene>
<accession>A0AAX3S6Q8</accession>
<keyword evidence="3" id="KW-1185">Reference proteome</keyword>
<protein>
    <recommendedName>
        <fullName evidence="5">Immunity protein 30 domain-containing protein</fullName>
    </recommendedName>
</protein>
<sequence>MYKEFDLCITDFSNDNEPGDYWYDCGIVECSRILSKFNELDWSNLFDVLEHKSIFWKIRLVECLGDLKNSHELNIILTLIDTDDYDLFISCVDSLRSIGSHSLSEDDLNKINDKIYHLEQNASLPVKSVLDSFSHKFKRK</sequence>
<name>A0AAX3S6Q8_9GAMM</name>
<dbReference type="Proteomes" id="UP001057142">
    <property type="component" value="Chromosome"/>
</dbReference>
<evidence type="ECO:0000313" key="4">
    <source>
        <dbReference type="Proteomes" id="UP001222403"/>
    </source>
</evidence>
<dbReference type="EMBL" id="CP116222">
    <property type="protein sequence ID" value="WFC08230.1"/>
    <property type="molecule type" value="Genomic_DNA"/>
</dbReference>
<evidence type="ECO:0000313" key="3">
    <source>
        <dbReference type="Proteomes" id="UP001057142"/>
    </source>
</evidence>
<dbReference type="Proteomes" id="UP001222403">
    <property type="component" value="Chromosome"/>
</dbReference>
<reference evidence="2" key="2">
    <citation type="submission" date="2023-01" db="EMBL/GenBank/DDBJ databases">
        <title>The prevalence of carbapenem-resistant bacteria in aquaculture in China and the genetic diversity of carbapenem-resistant genes.</title>
        <authorList>
            <person name="Wen R."/>
        </authorList>
    </citation>
    <scope>NUCLEOTIDE SEQUENCE</scope>
    <source>
        <strain evidence="2">PVA41-chromosome</strain>
    </source>
</reference>
<dbReference type="AlphaFoldDB" id="A0AAX3S6Q8"/>
<evidence type="ECO:0000313" key="2">
    <source>
        <dbReference type="EMBL" id="WFC08230.1"/>
    </source>
</evidence>
<organism evidence="2 4">
    <name type="scientific">Providencia vermicola</name>
    <dbReference type="NCBI Taxonomy" id="333965"/>
    <lineage>
        <taxon>Bacteria</taxon>
        <taxon>Pseudomonadati</taxon>
        <taxon>Pseudomonadota</taxon>
        <taxon>Gammaproteobacteria</taxon>
        <taxon>Enterobacterales</taxon>
        <taxon>Morganellaceae</taxon>
        <taxon>Providencia</taxon>
    </lineage>
</organism>
<dbReference type="EMBL" id="CP097327">
    <property type="protein sequence ID" value="USB35723.1"/>
    <property type="molecule type" value="Genomic_DNA"/>
</dbReference>
<evidence type="ECO:0000313" key="1">
    <source>
        <dbReference type="EMBL" id="USB35723.1"/>
    </source>
</evidence>
<dbReference type="RefSeq" id="WP_251463981.1">
    <property type="nucleotide sequence ID" value="NZ_CP097327.1"/>
</dbReference>
<proteinExistence type="predicted"/>